<dbReference type="InterPro" id="IPR007438">
    <property type="entry name" value="DUF488"/>
</dbReference>
<name>A0A0F0CNS9_9BACT</name>
<proteinExistence type="predicted"/>
<dbReference type="EMBL" id="JYNY01000231">
    <property type="protein sequence ID" value="KJJ84993.1"/>
    <property type="molecule type" value="Genomic_DNA"/>
</dbReference>
<accession>A0A0F0CNS9</accession>
<comment type="caution">
    <text evidence="1">The sequence shown here is derived from an EMBL/GenBank/DDBJ whole genome shotgun (WGS) entry which is preliminary data.</text>
</comment>
<organism evidence="1 2">
    <name type="scientific">Candidatus Omnitrophus magneticus</name>
    <dbReference type="NCBI Taxonomy" id="1609969"/>
    <lineage>
        <taxon>Bacteria</taxon>
        <taxon>Pseudomonadati</taxon>
        <taxon>Candidatus Omnitrophota</taxon>
        <taxon>Candidatus Omnitrophus</taxon>
    </lineage>
</organism>
<dbReference type="AlphaFoldDB" id="A0A0F0CNS9"/>
<evidence type="ECO:0000313" key="1">
    <source>
        <dbReference type="EMBL" id="KJJ84993.1"/>
    </source>
</evidence>
<dbReference type="Proteomes" id="UP000033428">
    <property type="component" value="Unassembled WGS sequence"/>
</dbReference>
<gene>
    <name evidence="1" type="ORF">OMAG_001132</name>
</gene>
<keyword evidence="2" id="KW-1185">Reference proteome</keyword>
<dbReference type="Pfam" id="PF04343">
    <property type="entry name" value="DUF488"/>
    <property type="match status" value="1"/>
</dbReference>
<sequence length="159" mass="18259">MKVFAGNNSISYVYMGNLLGARYSNSELFFNDKEMVDFKKVRETIGFRHGIDKLVTGINRGLKLCLMCSEKDPFDCHRFVLVSYALAKKGIEIKHILANGNIITNNELEERLLVKYEIEYGHVMLFDTAKTREEVIDEGYEKRNYDIGYIGIPNVLSMS</sequence>
<evidence type="ECO:0000313" key="2">
    <source>
        <dbReference type="Proteomes" id="UP000033428"/>
    </source>
</evidence>
<protein>
    <submittedName>
        <fullName evidence="1">Protein containing DUF488</fullName>
    </submittedName>
</protein>
<reference evidence="1 2" key="1">
    <citation type="submission" date="2015-02" db="EMBL/GenBank/DDBJ databases">
        <title>Single-cell genomics of uncultivated deep-branching MTB reveals a conserved set of magnetosome genes.</title>
        <authorList>
            <person name="Kolinko S."/>
            <person name="Richter M."/>
            <person name="Glockner F.O."/>
            <person name="Brachmann A."/>
            <person name="Schuler D."/>
        </authorList>
    </citation>
    <scope>NUCLEOTIDE SEQUENCE [LARGE SCALE GENOMIC DNA]</scope>
    <source>
        <strain evidence="1">SKK-01</strain>
    </source>
</reference>